<evidence type="ECO:0000256" key="1">
    <source>
        <dbReference type="SAM" id="MobiDB-lite"/>
    </source>
</evidence>
<dbReference type="HOGENOM" id="CLU_2814302_0_0_1"/>
<name>A0A0C3KTB5_9AGAM</name>
<reference evidence="3" key="2">
    <citation type="submission" date="2015-01" db="EMBL/GenBank/DDBJ databases">
        <title>Evolutionary Origins and Diversification of the Mycorrhizal Mutualists.</title>
        <authorList>
            <consortium name="DOE Joint Genome Institute"/>
            <consortium name="Mycorrhizal Genomics Consortium"/>
            <person name="Kohler A."/>
            <person name="Kuo A."/>
            <person name="Nagy L.G."/>
            <person name="Floudas D."/>
            <person name="Copeland A."/>
            <person name="Barry K.W."/>
            <person name="Cichocki N."/>
            <person name="Veneault-Fourrey C."/>
            <person name="LaButti K."/>
            <person name="Lindquist E.A."/>
            <person name="Lipzen A."/>
            <person name="Lundell T."/>
            <person name="Morin E."/>
            <person name="Murat C."/>
            <person name="Riley R."/>
            <person name="Ohm R."/>
            <person name="Sun H."/>
            <person name="Tunlid A."/>
            <person name="Henrissat B."/>
            <person name="Grigoriev I.V."/>
            <person name="Hibbett D.S."/>
            <person name="Martin F."/>
        </authorList>
    </citation>
    <scope>NUCLEOTIDE SEQUENCE [LARGE SCALE GENOMIC DNA]</scope>
    <source>
        <strain evidence="3">MUT 4182</strain>
    </source>
</reference>
<protein>
    <submittedName>
        <fullName evidence="2">Uncharacterized protein</fullName>
    </submittedName>
</protein>
<keyword evidence="3" id="KW-1185">Reference proteome</keyword>
<organism evidence="2 3">
    <name type="scientific">Tulasnella calospora MUT 4182</name>
    <dbReference type="NCBI Taxonomy" id="1051891"/>
    <lineage>
        <taxon>Eukaryota</taxon>
        <taxon>Fungi</taxon>
        <taxon>Dikarya</taxon>
        <taxon>Basidiomycota</taxon>
        <taxon>Agaricomycotina</taxon>
        <taxon>Agaricomycetes</taxon>
        <taxon>Cantharellales</taxon>
        <taxon>Tulasnellaceae</taxon>
        <taxon>Tulasnella</taxon>
    </lineage>
</organism>
<feature type="region of interest" description="Disordered" evidence="1">
    <location>
        <begin position="1"/>
        <end position="36"/>
    </location>
</feature>
<feature type="compositionally biased region" description="Basic and acidic residues" evidence="1">
    <location>
        <begin position="9"/>
        <end position="30"/>
    </location>
</feature>
<sequence length="67" mass="7273">MSSPGRRRGAIELEKTKEDSKGGHEGENQKIGKARTRFGPVSPQWCCCCATPRVSPSRTPADDAKSQ</sequence>
<evidence type="ECO:0000313" key="2">
    <source>
        <dbReference type="EMBL" id="KIO24718.1"/>
    </source>
</evidence>
<dbReference type="AlphaFoldDB" id="A0A0C3KTB5"/>
<proteinExistence type="predicted"/>
<accession>A0A0C3KTB5</accession>
<dbReference type="Proteomes" id="UP000054248">
    <property type="component" value="Unassembled WGS sequence"/>
</dbReference>
<gene>
    <name evidence="2" type="ORF">M407DRAFT_244333</name>
</gene>
<reference evidence="2 3" key="1">
    <citation type="submission" date="2014-04" db="EMBL/GenBank/DDBJ databases">
        <authorList>
            <consortium name="DOE Joint Genome Institute"/>
            <person name="Kuo A."/>
            <person name="Girlanda M."/>
            <person name="Perotto S."/>
            <person name="Kohler A."/>
            <person name="Nagy L.G."/>
            <person name="Floudas D."/>
            <person name="Copeland A."/>
            <person name="Barry K.W."/>
            <person name="Cichocki N."/>
            <person name="Veneault-Fourrey C."/>
            <person name="LaButti K."/>
            <person name="Lindquist E.A."/>
            <person name="Lipzen A."/>
            <person name="Lundell T."/>
            <person name="Morin E."/>
            <person name="Murat C."/>
            <person name="Sun H."/>
            <person name="Tunlid A."/>
            <person name="Henrissat B."/>
            <person name="Grigoriev I.V."/>
            <person name="Hibbett D.S."/>
            <person name="Martin F."/>
            <person name="Nordberg H.P."/>
            <person name="Cantor M.N."/>
            <person name="Hua S.X."/>
        </authorList>
    </citation>
    <scope>NUCLEOTIDE SEQUENCE [LARGE SCALE GENOMIC DNA]</scope>
    <source>
        <strain evidence="2 3">MUT 4182</strain>
    </source>
</reference>
<evidence type="ECO:0000313" key="3">
    <source>
        <dbReference type="Proteomes" id="UP000054248"/>
    </source>
</evidence>
<dbReference type="EMBL" id="KN823055">
    <property type="protein sequence ID" value="KIO24718.1"/>
    <property type="molecule type" value="Genomic_DNA"/>
</dbReference>